<accession>A0A2S9ILL9</accession>
<protein>
    <submittedName>
        <fullName evidence="1">Uncharacterized protein</fullName>
    </submittedName>
</protein>
<proteinExistence type="predicted"/>
<gene>
    <name evidence="1" type="ORF">C5748_22005</name>
</gene>
<dbReference type="Pfam" id="PF11300">
    <property type="entry name" value="DUF3102"/>
    <property type="match status" value="1"/>
</dbReference>
<keyword evidence="2" id="KW-1185">Reference proteome</keyword>
<name>A0A2S9ILL9_9HYPH</name>
<sequence>MIHLRSQSLCAEFEIEIIPANRYPAPGQTRAVATISRIIEKRGIEHARLVMCVLAEGKGNQALIDEVSLSAISDVLYACSDVLEDNPSAVLELFDQLPLGPYTMIASEMSGFVKQSSALAGMLYLHLRKLRGEPLTCKMATWAKTSRAAISEEEKGRKSRRSSRHRKIEEKIAIGRKLLEVKASLPWGHWGPWVRDKSGLSSSMVIHCMRIAKWEEMRHEQG</sequence>
<dbReference type="RefSeq" id="WP_105744449.1">
    <property type="nucleotide sequence ID" value="NZ_PVBR01000021.1"/>
</dbReference>
<comment type="caution">
    <text evidence="1">The sequence shown here is derived from an EMBL/GenBank/DDBJ whole genome shotgun (WGS) entry which is preliminary data.</text>
</comment>
<dbReference type="AlphaFoldDB" id="A0A2S9ILL9"/>
<dbReference type="Proteomes" id="UP000239434">
    <property type="component" value="Unassembled WGS sequence"/>
</dbReference>
<dbReference type="EMBL" id="PVBR01000021">
    <property type="protein sequence ID" value="PRD41408.1"/>
    <property type="molecule type" value="Genomic_DNA"/>
</dbReference>
<evidence type="ECO:0000313" key="1">
    <source>
        <dbReference type="EMBL" id="PRD41408.1"/>
    </source>
</evidence>
<reference evidence="1 2" key="1">
    <citation type="submission" date="2018-02" db="EMBL/GenBank/DDBJ databases">
        <title>The draft genome of Phyllobacterium sp. 1N-3.</title>
        <authorList>
            <person name="Liu L."/>
            <person name="Li L."/>
            <person name="Zhang X."/>
            <person name="Wang T."/>
            <person name="Liang L."/>
        </authorList>
    </citation>
    <scope>NUCLEOTIDE SEQUENCE [LARGE SCALE GENOMIC DNA]</scope>
    <source>
        <strain evidence="1 2">1N-3</strain>
    </source>
</reference>
<organism evidence="1 2">
    <name type="scientific">Phyllobacterium phragmitis</name>
    <dbReference type="NCBI Taxonomy" id="2670329"/>
    <lineage>
        <taxon>Bacteria</taxon>
        <taxon>Pseudomonadati</taxon>
        <taxon>Pseudomonadota</taxon>
        <taxon>Alphaproteobacteria</taxon>
        <taxon>Hyphomicrobiales</taxon>
        <taxon>Phyllobacteriaceae</taxon>
        <taxon>Phyllobacterium</taxon>
    </lineage>
</organism>
<dbReference type="InterPro" id="IPR021451">
    <property type="entry name" value="DUF3102"/>
</dbReference>
<evidence type="ECO:0000313" key="2">
    <source>
        <dbReference type="Proteomes" id="UP000239434"/>
    </source>
</evidence>